<accession>A0ACC2EV25</accession>
<reference evidence="2" key="1">
    <citation type="journal article" date="2024" name="Proc. Natl. Acad. Sci. U.S.A.">
        <title>Extraordinary preservation of gene collinearity over three hundred million years revealed in homosporous lycophytes.</title>
        <authorList>
            <person name="Li C."/>
            <person name="Wickell D."/>
            <person name="Kuo L.Y."/>
            <person name="Chen X."/>
            <person name="Nie B."/>
            <person name="Liao X."/>
            <person name="Peng D."/>
            <person name="Ji J."/>
            <person name="Jenkins J."/>
            <person name="Williams M."/>
            <person name="Shu S."/>
            <person name="Plott C."/>
            <person name="Barry K."/>
            <person name="Rajasekar S."/>
            <person name="Grimwood J."/>
            <person name="Han X."/>
            <person name="Sun S."/>
            <person name="Hou Z."/>
            <person name="He W."/>
            <person name="Dai G."/>
            <person name="Sun C."/>
            <person name="Schmutz J."/>
            <person name="Leebens-Mack J.H."/>
            <person name="Li F.W."/>
            <person name="Wang L."/>
        </authorList>
    </citation>
    <scope>NUCLEOTIDE SEQUENCE [LARGE SCALE GENOMIC DNA]</scope>
    <source>
        <strain evidence="2">cv. PW_Plant_1</strain>
    </source>
</reference>
<name>A0ACC2EV25_DIPCM</name>
<evidence type="ECO:0000313" key="2">
    <source>
        <dbReference type="Proteomes" id="UP001162992"/>
    </source>
</evidence>
<organism evidence="1 2">
    <name type="scientific">Diphasiastrum complanatum</name>
    <name type="common">Issler's clubmoss</name>
    <name type="synonym">Lycopodium complanatum</name>
    <dbReference type="NCBI Taxonomy" id="34168"/>
    <lineage>
        <taxon>Eukaryota</taxon>
        <taxon>Viridiplantae</taxon>
        <taxon>Streptophyta</taxon>
        <taxon>Embryophyta</taxon>
        <taxon>Tracheophyta</taxon>
        <taxon>Lycopodiopsida</taxon>
        <taxon>Lycopodiales</taxon>
        <taxon>Lycopodiaceae</taxon>
        <taxon>Lycopodioideae</taxon>
        <taxon>Diphasiastrum</taxon>
    </lineage>
</organism>
<sequence>MWGDLIEIDGLKGIYKVCGKLWMVGPRYKLHEQIGSGSYGDVCRAIDCETAQTVALKRVADVFFCPLLAKRVLREVCIMRRLSHPYVISLTNVFTNLSLEISGGVDLYIATEFADGGDMYHLSDSLTSGEVKLLLWQLLVAVKYIHSCHVWHRDIKSENVLLTKDKCVKICDFGLSRSADESQLPTKASTKRGTGDGRRMLVGKKLLTRQYTKMVVTPSYRAPEVIMSQGQYSSAIDIWSLGCIFWELMIRNMNPSTPGPPSRPLFGVRGEPVTPERGENYAADGDSPLAEQLDVIFDVIGTPCWSDIVSVPSETWRSYLKGLPGRAGNLSRQLSGYVDEQAFDLLSRMLAFNPSRRCTADEALEHIYFKDLQTPKDSVQLSFEDTSASLPGDSFWKIRHPANALEFLERELEASAYEPDGGRCKLEWLLQREVEQQQQQNMLRQSFMKTFAAAKFFSHIESPTKNLTGPSCTGALPGYISLTNMGAVGQTGFGGKHQRSQEISHEEGSQGKILDLLSSGKTCEAEQSFLDVDAHVKENLPWKTVVRQGSLRFEIVNPAKPGFSSYQSLYQQICSSTSTSTNIFATCTTPDSVSQRLVSDDIQSPAECPSRTTCELITSIDSQQKELLDVNKAQCQGSEVVLRRSPRLRDLLDGGLPQRKRFCLNAR</sequence>
<proteinExistence type="predicted"/>
<protein>
    <submittedName>
        <fullName evidence="1">Uncharacterized protein</fullName>
    </submittedName>
</protein>
<dbReference type="Proteomes" id="UP001162992">
    <property type="component" value="Chromosome 1"/>
</dbReference>
<gene>
    <name evidence="1" type="ORF">O6H91_01G115700</name>
</gene>
<evidence type="ECO:0000313" key="1">
    <source>
        <dbReference type="EMBL" id="KAJ7570333.1"/>
    </source>
</evidence>
<comment type="caution">
    <text evidence="1">The sequence shown here is derived from an EMBL/GenBank/DDBJ whole genome shotgun (WGS) entry which is preliminary data.</text>
</comment>
<dbReference type="EMBL" id="CM055092">
    <property type="protein sequence ID" value="KAJ7570333.1"/>
    <property type="molecule type" value="Genomic_DNA"/>
</dbReference>
<keyword evidence="2" id="KW-1185">Reference proteome</keyword>